<name>A0A7Z0I2F0_9RHOB</name>
<dbReference type="Pfam" id="PF05401">
    <property type="entry name" value="NodS"/>
    <property type="match status" value="1"/>
</dbReference>
<protein>
    <submittedName>
        <fullName evidence="1">Methyltransferase domain-containing protein</fullName>
    </submittedName>
</protein>
<evidence type="ECO:0000313" key="2">
    <source>
        <dbReference type="Proteomes" id="UP000529417"/>
    </source>
</evidence>
<keyword evidence="1" id="KW-0489">Methyltransferase</keyword>
<dbReference type="InterPro" id="IPR029063">
    <property type="entry name" value="SAM-dependent_MTases_sf"/>
</dbReference>
<dbReference type="CDD" id="cd02440">
    <property type="entry name" value="AdoMet_MTases"/>
    <property type="match status" value="1"/>
</dbReference>
<dbReference type="Proteomes" id="UP000529417">
    <property type="component" value="Unassembled WGS sequence"/>
</dbReference>
<keyword evidence="1" id="KW-0808">Transferase</keyword>
<keyword evidence="2" id="KW-1185">Reference proteome</keyword>
<dbReference type="SUPFAM" id="SSF53335">
    <property type="entry name" value="S-adenosyl-L-methionine-dependent methyltransferases"/>
    <property type="match status" value="1"/>
</dbReference>
<dbReference type="AlphaFoldDB" id="A0A7Z0I2F0"/>
<proteinExistence type="predicted"/>
<accession>A0A7Z0I2F0</accession>
<dbReference type="GO" id="GO:0032259">
    <property type="term" value="P:methylation"/>
    <property type="evidence" value="ECO:0007669"/>
    <property type="project" value="UniProtKB-KW"/>
</dbReference>
<dbReference type="Gene3D" id="3.40.50.150">
    <property type="entry name" value="Vaccinia Virus protein VP39"/>
    <property type="match status" value="1"/>
</dbReference>
<reference evidence="1 2" key="1">
    <citation type="journal article" date="2000" name="Arch. Microbiol.">
        <title>Rhodobaca bogoriensis gen. nov. and sp. nov., an alkaliphilic purple nonsulfur bacterium from African Rift Valley soda lakes.</title>
        <authorList>
            <person name="Milford A.D."/>
            <person name="Achenbach L.A."/>
            <person name="Jung D.O."/>
            <person name="Madigan M.T."/>
        </authorList>
    </citation>
    <scope>NUCLEOTIDE SEQUENCE [LARGE SCALE GENOMIC DNA]</scope>
    <source>
        <strain evidence="1 2">2376</strain>
    </source>
</reference>
<dbReference type="EMBL" id="JACBXS010000063">
    <property type="protein sequence ID" value="NYS26698.1"/>
    <property type="molecule type" value="Genomic_DNA"/>
</dbReference>
<dbReference type="GO" id="GO:0009312">
    <property type="term" value="P:oligosaccharide biosynthetic process"/>
    <property type="evidence" value="ECO:0007669"/>
    <property type="project" value="InterPro"/>
</dbReference>
<dbReference type="GO" id="GO:0008757">
    <property type="term" value="F:S-adenosylmethionine-dependent methyltransferase activity"/>
    <property type="evidence" value="ECO:0007669"/>
    <property type="project" value="InterPro"/>
</dbReference>
<dbReference type="RefSeq" id="WP_179907491.1">
    <property type="nucleotide sequence ID" value="NZ_JACBXS010000063.1"/>
</dbReference>
<evidence type="ECO:0000313" key="1">
    <source>
        <dbReference type="EMBL" id="NYS26698.1"/>
    </source>
</evidence>
<sequence>MPDSDVRAHLKNLYAVSDDPWNTCSSPYERGKFAQTIACLPRPRYKLGLEVGCGVGALSVKLAPRCDILIAMDCTDQAVRTALAQNDLTNVSFVVGEAPRDWPDHPPDLVILSEVLYFMTDAESAGLALRLVHDCTAQCHVVLVNWLGDTGKIGGAVAAQRLIAQLAASHDHFVAANGAQFRIDLLARRGTSLAVA</sequence>
<organism evidence="1 2">
    <name type="scientific">Rhabdonatronobacter sediminivivens</name>
    <dbReference type="NCBI Taxonomy" id="2743469"/>
    <lineage>
        <taxon>Bacteria</taxon>
        <taxon>Pseudomonadati</taxon>
        <taxon>Pseudomonadota</taxon>
        <taxon>Alphaproteobacteria</taxon>
        <taxon>Rhodobacterales</taxon>
        <taxon>Paracoccaceae</taxon>
        <taxon>Rhabdonatronobacter</taxon>
    </lineage>
</organism>
<dbReference type="InterPro" id="IPR008715">
    <property type="entry name" value="SAM-MeTfrase_NodS-like"/>
</dbReference>
<gene>
    <name evidence="1" type="ORF">HUK65_17090</name>
</gene>
<comment type="caution">
    <text evidence="1">The sequence shown here is derived from an EMBL/GenBank/DDBJ whole genome shotgun (WGS) entry which is preliminary data.</text>
</comment>